<name>A0AAD1RYI2_PELCU</name>
<accession>A0AAD1RYI2</accession>
<feature type="non-terminal residue" evidence="2">
    <location>
        <position position="63"/>
    </location>
</feature>
<proteinExistence type="predicted"/>
<evidence type="ECO:0000256" key="1">
    <source>
        <dbReference type="SAM" id="MobiDB-lite"/>
    </source>
</evidence>
<feature type="region of interest" description="Disordered" evidence="1">
    <location>
        <begin position="1"/>
        <end position="63"/>
    </location>
</feature>
<organism evidence="2 3">
    <name type="scientific">Pelobates cultripes</name>
    <name type="common">Western spadefoot toad</name>
    <dbReference type="NCBI Taxonomy" id="61616"/>
    <lineage>
        <taxon>Eukaryota</taxon>
        <taxon>Metazoa</taxon>
        <taxon>Chordata</taxon>
        <taxon>Craniata</taxon>
        <taxon>Vertebrata</taxon>
        <taxon>Euteleostomi</taxon>
        <taxon>Amphibia</taxon>
        <taxon>Batrachia</taxon>
        <taxon>Anura</taxon>
        <taxon>Pelobatoidea</taxon>
        <taxon>Pelobatidae</taxon>
        <taxon>Pelobates</taxon>
    </lineage>
</organism>
<evidence type="ECO:0000313" key="3">
    <source>
        <dbReference type="Proteomes" id="UP001295444"/>
    </source>
</evidence>
<keyword evidence="3" id="KW-1185">Reference proteome</keyword>
<dbReference type="EMBL" id="OW240914">
    <property type="protein sequence ID" value="CAH2278547.1"/>
    <property type="molecule type" value="Genomic_DNA"/>
</dbReference>
<protein>
    <submittedName>
        <fullName evidence="2">Uncharacterized protein</fullName>
    </submittedName>
</protein>
<evidence type="ECO:0000313" key="2">
    <source>
        <dbReference type="EMBL" id="CAH2278547.1"/>
    </source>
</evidence>
<reference evidence="2" key="1">
    <citation type="submission" date="2022-03" db="EMBL/GenBank/DDBJ databases">
        <authorList>
            <person name="Alioto T."/>
            <person name="Alioto T."/>
            <person name="Gomez Garrido J."/>
        </authorList>
    </citation>
    <scope>NUCLEOTIDE SEQUENCE</scope>
</reference>
<dbReference type="Proteomes" id="UP001295444">
    <property type="component" value="Chromosome 03"/>
</dbReference>
<gene>
    <name evidence="2" type="ORF">PECUL_23A024181</name>
</gene>
<sequence>MVTTNPPWRRHPAGCSQTRPSPASLLGGEGERGPDPQHLTELPRKQIPATTSSATLARDIKPK</sequence>
<dbReference type="AlphaFoldDB" id="A0AAD1RYI2"/>